<dbReference type="Pfam" id="PF18939">
    <property type="entry name" value="DUF5686"/>
    <property type="match status" value="1"/>
</dbReference>
<keyword evidence="1" id="KW-0378">Hydrolase</keyword>
<dbReference type="SUPFAM" id="SSF49464">
    <property type="entry name" value="Carboxypeptidase regulatory domain-like"/>
    <property type="match status" value="1"/>
</dbReference>
<dbReference type="GO" id="GO:0004180">
    <property type="term" value="F:carboxypeptidase activity"/>
    <property type="evidence" value="ECO:0007669"/>
    <property type="project" value="UniProtKB-KW"/>
</dbReference>
<evidence type="ECO:0000313" key="2">
    <source>
        <dbReference type="Proteomes" id="UP000808349"/>
    </source>
</evidence>
<proteinExistence type="predicted"/>
<dbReference type="Proteomes" id="UP000808349">
    <property type="component" value="Unassembled WGS sequence"/>
</dbReference>
<gene>
    <name evidence="1" type="ORF">IPO85_09470</name>
</gene>
<evidence type="ECO:0000313" key="1">
    <source>
        <dbReference type="EMBL" id="MBK9717726.1"/>
    </source>
</evidence>
<keyword evidence="1" id="KW-0121">Carboxypeptidase</keyword>
<name>A0A9D7SA75_9BACT</name>
<dbReference type="InterPro" id="IPR043741">
    <property type="entry name" value="DUF5686"/>
</dbReference>
<accession>A0A9D7SA75</accession>
<organism evidence="1 2">
    <name type="scientific">Candidatus Defluviibacterium haderslevense</name>
    <dbReference type="NCBI Taxonomy" id="2981993"/>
    <lineage>
        <taxon>Bacteria</taxon>
        <taxon>Pseudomonadati</taxon>
        <taxon>Bacteroidota</taxon>
        <taxon>Saprospiria</taxon>
        <taxon>Saprospirales</taxon>
        <taxon>Saprospiraceae</taxon>
        <taxon>Candidatus Defluviibacterium</taxon>
    </lineage>
</organism>
<sequence length="828" mass="95761">MRKSVFYFIFGLILFQQQSSLAQLYGSIKDADGQALPYASIYIQGTTIGTLANEKGQYELALKTGSFKIVYQYTGFEKLVREVQYNTTPVKLDVVLNEAIYKLGEITFSSKKEDPAYDIIRRTIANRKKYEQWDHSYTCESYTKGSMRILNAPNKILGQNIGNMDGNLDSNRQGIVYLSESISEISFEKPNTIKEVMISSKVSGDDNGFSFNRAGALNFNLYQNVTPFSKDIISPISDYALNHYKYKLLGTYTNENNQSVHKIRMIPKIREDAVWSGDLYILDQAFVIYSFDGYIRGGQIKQALFDTIFLNQNHFSIGKDSFWRVQNQLFKFKAGLLGISLEGNFSIFYKNIQINDTLRIQNKNETLEILKGSNFKSQLYWDSIRPMPLTSDEQLDYFKKDSLKLIKASKHYLDSTDQISNKFKWLNLLMGYTYSKSYKQRFITYKSPINSLAFNPVQGTNLMIALRLSQYLDKDLWYHKWTGDLDLSYGFANKRLNAKASIYYRFNPFKNIQLRWAGGSELSEFNSYQNVSNLYNTFSSLLNKKNALKLYQQDFIQFDASRDINYSIRSHFSLFYINRSSVSNQSQYSWLKKDVTYSTNQTTEYGQELLKISHRNLIKGIIRFDIQPYSKVWKTPNGITNLGSDWPKINLKATLGYYVSTKEHFLKYDLGINQQISWNRWGGSLLTLTGSYLDSKSPIDVADRLYINGNAFAVYSLPELNNYFLGWSVYRIIEPKYVMTFHIEHDFKGILLDRIPGINRLGWVEHIRFSGLVSSHESGLQELSIGFGNIGYGAFRFFRLDWVQVFENFKNGPSYLRFGINQTLSVGR</sequence>
<dbReference type="AlphaFoldDB" id="A0A9D7SA75"/>
<reference evidence="1 2" key="1">
    <citation type="submission" date="2020-10" db="EMBL/GenBank/DDBJ databases">
        <title>Connecting structure to function with the recovery of over 1000 high-quality activated sludge metagenome-assembled genomes encoding full-length rRNA genes using long-read sequencing.</title>
        <authorList>
            <person name="Singleton C.M."/>
            <person name="Petriglieri F."/>
            <person name="Kristensen J.M."/>
            <person name="Kirkegaard R.H."/>
            <person name="Michaelsen T.Y."/>
            <person name="Andersen M.H."/>
            <person name="Karst S.M."/>
            <person name="Dueholm M.S."/>
            <person name="Nielsen P.H."/>
            <person name="Albertsen M."/>
        </authorList>
    </citation>
    <scope>NUCLEOTIDE SEQUENCE [LARGE SCALE GENOMIC DNA]</scope>
    <source>
        <strain evidence="1">Ribe_18-Q3-R11-54_BAT3C.373</strain>
    </source>
</reference>
<dbReference type="Pfam" id="PF13715">
    <property type="entry name" value="CarbopepD_reg_2"/>
    <property type="match status" value="1"/>
</dbReference>
<keyword evidence="1" id="KW-0645">Protease</keyword>
<comment type="caution">
    <text evidence="1">The sequence shown here is derived from an EMBL/GenBank/DDBJ whole genome shotgun (WGS) entry which is preliminary data.</text>
</comment>
<dbReference type="EMBL" id="JADKFW010000005">
    <property type="protein sequence ID" value="MBK9717726.1"/>
    <property type="molecule type" value="Genomic_DNA"/>
</dbReference>
<dbReference type="Gene3D" id="2.60.40.1120">
    <property type="entry name" value="Carboxypeptidase-like, regulatory domain"/>
    <property type="match status" value="1"/>
</dbReference>
<dbReference type="InterPro" id="IPR008969">
    <property type="entry name" value="CarboxyPept-like_regulatory"/>
</dbReference>
<protein>
    <submittedName>
        <fullName evidence="1">Carboxypeptidase-like regulatory domain-containing protein</fullName>
    </submittedName>
</protein>